<dbReference type="Proteomes" id="UP000475862">
    <property type="component" value="Unassembled WGS sequence"/>
</dbReference>
<dbReference type="Gene3D" id="2.40.50.140">
    <property type="entry name" value="Nucleic acid-binding proteins"/>
    <property type="match status" value="1"/>
</dbReference>
<dbReference type="InterPro" id="IPR012340">
    <property type="entry name" value="NA-bd_OB-fold"/>
</dbReference>
<dbReference type="EMBL" id="VYZN01000037">
    <property type="protein sequence ID" value="KAE9533114.1"/>
    <property type="molecule type" value="Genomic_DNA"/>
</dbReference>
<organism evidence="1 2">
    <name type="scientific">Aphis glycines</name>
    <name type="common">Soybean aphid</name>
    <dbReference type="NCBI Taxonomy" id="307491"/>
    <lineage>
        <taxon>Eukaryota</taxon>
        <taxon>Metazoa</taxon>
        <taxon>Ecdysozoa</taxon>
        <taxon>Arthropoda</taxon>
        <taxon>Hexapoda</taxon>
        <taxon>Insecta</taxon>
        <taxon>Pterygota</taxon>
        <taxon>Neoptera</taxon>
        <taxon>Paraneoptera</taxon>
        <taxon>Hemiptera</taxon>
        <taxon>Sternorrhyncha</taxon>
        <taxon>Aphidomorpha</taxon>
        <taxon>Aphidoidea</taxon>
        <taxon>Aphididae</taxon>
        <taxon>Aphidini</taxon>
        <taxon>Aphis</taxon>
        <taxon>Aphis</taxon>
    </lineage>
</organism>
<protein>
    <recommendedName>
        <fullName evidence="3">Replication protein A OB domain-containing protein</fullName>
    </recommendedName>
</protein>
<comment type="caution">
    <text evidence="1">The sequence shown here is derived from an EMBL/GenBank/DDBJ whole genome shotgun (WGS) entry which is preliminary data.</text>
</comment>
<reference evidence="1 2" key="1">
    <citation type="submission" date="2019-08" db="EMBL/GenBank/DDBJ databases">
        <title>The genome of the soybean aphid Biotype 1, its phylome, world population structure and adaptation to the North American continent.</title>
        <authorList>
            <person name="Giordano R."/>
            <person name="Donthu R.K."/>
            <person name="Hernandez A.G."/>
            <person name="Wright C.L."/>
            <person name="Zimin A.V."/>
        </authorList>
    </citation>
    <scope>NUCLEOTIDE SEQUENCE [LARGE SCALE GENOMIC DNA]</scope>
    <source>
        <tissue evidence="1">Whole aphids</tissue>
    </source>
</reference>
<keyword evidence="2" id="KW-1185">Reference proteome</keyword>
<accession>A0A6G0TJX6</accession>
<sequence>MKYKEKYNNNTHLRKQDSERSNECIDFIMMCVFFVSIYSITCRNNASISNFRGGFQCKRLMFKLLQSMSKSPTFVKKYKTMFSLSFPSNSYRENSNLIHTAYDVQQSEIHLTISTKVSSINFNSIDKETTTKKNMIYPYISSKYALSSMLKVVDIQKLSLNYSKIINCINNYHKMTYQLTFCMRFQIIGSEILAPVCTRHSTQTGTFLTRVAHRQTHSLRLPPCCVRPRMQLTHFSGPALSNTNIIGVINNMGCIIISLSNAGIQLKRKKIEIVNDTYSKMSLILWNSHKIDNFEGDKNDIIVSKNIKVITVVYFEWKKKNYTLVREQNTKEYKFTKIHTIFNKVNNTIIDIIAIINDLKEQTEISTSNDINAVIDDVGQINNKYKKIKTKILFCNDRNLKKKIQPHFRIPSLSLNSVLPVTIDLVTRIHRLLNLITDLINLLPVDLRKLYFVIDKKINFMSMKPKFGILTDSVDHRSSIYCSTSENYSQFEWDGQNANSTLQYLNAQNMNDAKHNVVEVTCYAIQSVKNVENIPSRFLSRFYSVYKEPLNFHKKSLINNISVLMKKKKYIYITGMDKLLSKVDTYVMTATFNTKARNSRRINYKVQELEKVHISTFLWAQSEYSEAYIGYSRIFIIEHKMLFLTFNFKIFVQRKNIKPNNITVSFRLP</sequence>
<evidence type="ECO:0000313" key="2">
    <source>
        <dbReference type="Proteomes" id="UP000475862"/>
    </source>
</evidence>
<proteinExistence type="predicted"/>
<gene>
    <name evidence="1" type="ORF">AGLY_009542</name>
</gene>
<name>A0A6G0TJX6_APHGL</name>
<evidence type="ECO:0008006" key="3">
    <source>
        <dbReference type="Google" id="ProtNLM"/>
    </source>
</evidence>
<dbReference type="OrthoDB" id="10654840at2759"/>
<evidence type="ECO:0000313" key="1">
    <source>
        <dbReference type="EMBL" id="KAE9533114.1"/>
    </source>
</evidence>
<dbReference type="AlphaFoldDB" id="A0A6G0TJX6"/>